<dbReference type="AlphaFoldDB" id="A0A5C5WEY4"/>
<keyword evidence="10" id="KW-1185">Reference proteome</keyword>
<dbReference type="InterPro" id="IPR014721">
    <property type="entry name" value="Ribsml_uS5_D2-typ_fold_subgr"/>
</dbReference>
<dbReference type="InterPro" id="IPR020667">
    <property type="entry name" value="DNA_mismatch_repair_MutL"/>
</dbReference>
<dbReference type="InterPro" id="IPR014790">
    <property type="entry name" value="MutL_C"/>
</dbReference>
<dbReference type="CDD" id="cd00782">
    <property type="entry name" value="MutL_Trans"/>
    <property type="match status" value="1"/>
</dbReference>
<comment type="caution">
    <text evidence="9">The sequence shown here is derived from an EMBL/GenBank/DDBJ whole genome shotgun (WGS) entry which is preliminary data.</text>
</comment>
<feature type="compositionally biased region" description="Polar residues" evidence="6">
    <location>
        <begin position="451"/>
        <end position="462"/>
    </location>
</feature>
<feature type="domain" description="DNA mismatch repair protein S5" evidence="8">
    <location>
        <begin position="221"/>
        <end position="344"/>
    </location>
</feature>
<dbReference type="InterPro" id="IPR042121">
    <property type="entry name" value="MutL_C_regsub"/>
</dbReference>
<evidence type="ECO:0000256" key="6">
    <source>
        <dbReference type="SAM" id="MobiDB-lite"/>
    </source>
</evidence>
<protein>
    <recommendedName>
        <fullName evidence="2 5">DNA mismatch repair protein MutL</fullName>
    </recommendedName>
</protein>
<dbReference type="GO" id="GO:0016887">
    <property type="term" value="F:ATP hydrolysis activity"/>
    <property type="evidence" value="ECO:0007669"/>
    <property type="project" value="InterPro"/>
</dbReference>
<dbReference type="PANTHER" id="PTHR10073">
    <property type="entry name" value="DNA MISMATCH REPAIR PROTEIN MLH, PMS, MUTL"/>
    <property type="match status" value="1"/>
</dbReference>
<evidence type="ECO:0000313" key="10">
    <source>
        <dbReference type="Proteomes" id="UP000318995"/>
    </source>
</evidence>
<dbReference type="PANTHER" id="PTHR10073:SF12">
    <property type="entry name" value="DNA MISMATCH REPAIR PROTEIN MLH1"/>
    <property type="match status" value="1"/>
</dbReference>
<dbReference type="Gene3D" id="3.30.1540.20">
    <property type="entry name" value="MutL, C-terminal domain, dimerisation subdomain"/>
    <property type="match status" value="1"/>
</dbReference>
<accession>A0A5C5WEY4</accession>
<dbReference type="RefSeq" id="WP_146570301.1">
    <property type="nucleotide sequence ID" value="NZ_SJPH01000001.1"/>
</dbReference>
<dbReference type="Proteomes" id="UP000318995">
    <property type="component" value="Unassembled WGS sequence"/>
</dbReference>
<dbReference type="HAMAP" id="MF_00149">
    <property type="entry name" value="DNA_mis_repair"/>
    <property type="match status" value="1"/>
</dbReference>
<dbReference type="GO" id="GO:0140664">
    <property type="term" value="F:ATP-dependent DNA damage sensor activity"/>
    <property type="evidence" value="ECO:0007669"/>
    <property type="project" value="InterPro"/>
</dbReference>
<dbReference type="PROSITE" id="PS00058">
    <property type="entry name" value="DNA_MISMATCH_REPAIR_1"/>
    <property type="match status" value="1"/>
</dbReference>
<evidence type="ECO:0000256" key="3">
    <source>
        <dbReference type="ARBA" id="ARBA00022763"/>
    </source>
</evidence>
<dbReference type="Pfam" id="PF13589">
    <property type="entry name" value="HATPase_c_3"/>
    <property type="match status" value="1"/>
</dbReference>
<dbReference type="GO" id="GO:0005524">
    <property type="term" value="F:ATP binding"/>
    <property type="evidence" value="ECO:0007669"/>
    <property type="project" value="InterPro"/>
</dbReference>
<reference evidence="9 10" key="1">
    <citation type="submission" date="2019-02" db="EMBL/GenBank/DDBJ databases">
        <title>Deep-cultivation of Planctomycetes and their phenomic and genomic characterization uncovers novel biology.</title>
        <authorList>
            <person name="Wiegand S."/>
            <person name="Jogler M."/>
            <person name="Boedeker C."/>
            <person name="Pinto D."/>
            <person name="Vollmers J."/>
            <person name="Rivas-Marin E."/>
            <person name="Kohn T."/>
            <person name="Peeters S.H."/>
            <person name="Heuer A."/>
            <person name="Rast P."/>
            <person name="Oberbeckmann S."/>
            <person name="Bunk B."/>
            <person name="Jeske O."/>
            <person name="Meyerdierks A."/>
            <person name="Storesund J.E."/>
            <person name="Kallscheuer N."/>
            <person name="Luecker S."/>
            <person name="Lage O.M."/>
            <person name="Pohl T."/>
            <person name="Merkel B.J."/>
            <person name="Hornburger P."/>
            <person name="Mueller R.-W."/>
            <person name="Bruemmer F."/>
            <person name="Labrenz M."/>
            <person name="Spormann A.M."/>
            <person name="Op Den Camp H."/>
            <person name="Overmann J."/>
            <person name="Amann R."/>
            <person name="Jetten M.S.M."/>
            <person name="Mascher T."/>
            <person name="Medema M.H."/>
            <person name="Devos D.P."/>
            <person name="Kaster A.-K."/>
            <person name="Ovreas L."/>
            <person name="Rohde M."/>
            <person name="Galperin M.Y."/>
            <person name="Jogler C."/>
        </authorList>
    </citation>
    <scope>NUCLEOTIDE SEQUENCE [LARGE SCALE GENOMIC DNA]</scope>
    <source>
        <strain evidence="9 10">Pla111</strain>
    </source>
</reference>
<dbReference type="SMART" id="SM01340">
    <property type="entry name" value="DNA_mis_repair"/>
    <property type="match status" value="1"/>
</dbReference>
<name>A0A5C5WEY4_9BACT</name>
<dbReference type="InterPro" id="IPR038973">
    <property type="entry name" value="MutL/Mlh/Pms-like"/>
</dbReference>
<dbReference type="SUPFAM" id="SSF118116">
    <property type="entry name" value="DNA mismatch repair protein MutL"/>
    <property type="match status" value="1"/>
</dbReference>
<dbReference type="Gene3D" id="3.30.1370.100">
    <property type="entry name" value="MutL, C-terminal domain, regulatory subdomain"/>
    <property type="match status" value="1"/>
</dbReference>
<dbReference type="OrthoDB" id="9763467at2"/>
<evidence type="ECO:0000256" key="4">
    <source>
        <dbReference type="ARBA" id="ARBA00023204"/>
    </source>
</evidence>
<dbReference type="Gene3D" id="3.30.230.10">
    <property type="match status" value="1"/>
</dbReference>
<evidence type="ECO:0000259" key="7">
    <source>
        <dbReference type="SMART" id="SM00853"/>
    </source>
</evidence>
<dbReference type="FunFam" id="3.30.565.10:FF:000003">
    <property type="entry name" value="DNA mismatch repair endonuclease MutL"/>
    <property type="match status" value="1"/>
</dbReference>
<dbReference type="InterPro" id="IPR020568">
    <property type="entry name" value="Ribosomal_Su5_D2-typ_SF"/>
</dbReference>
<dbReference type="SUPFAM" id="SSF55874">
    <property type="entry name" value="ATPase domain of HSP90 chaperone/DNA topoisomerase II/histidine kinase"/>
    <property type="match status" value="1"/>
</dbReference>
<dbReference type="GO" id="GO:0006298">
    <property type="term" value="P:mismatch repair"/>
    <property type="evidence" value="ECO:0007669"/>
    <property type="project" value="UniProtKB-UniRule"/>
</dbReference>
<comment type="similarity">
    <text evidence="1 5">Belongs to the DNA mismatch repair MutL/HexB family.</text>
</comment>
<dbReference type="InterPro" id="IPR013507">
    <property type="entry name" value="DNA_mismatch_S5_2-like"/>
</dbReference>
<evidence type="ECO:0000256" key="2">
    <source>
        <dbReference type="ARBA" id="ARBA00021975"/>
    </source>
</evidence>
<feature type="region of interest" description="Disordered" evidence="6">
    <location>
        <begin position="383"/>
        <end position="481"/>
    </location>
</feature>
<dbReference type="InterPro" id="IPR037198">
    <property type="entry name" value="MutL_C_sf"/>
</dbReference>
<keyword evidence="4 5" id="KW-0234">DNA repair</keyword>
<dbReference type="CDD" id="cd16926">
    <property type="entry name" value="HATPase_MutL-MLH-PMS-like"/>
    <property type="match status" value="1"/>
</dbReference>
<dbReference type="SMART" id="SM00853">
    <property type="entry name" value="MutL_C"/>
    <property type="match status" value="1"/>
</dbReference>
<proteinExistence type="inferred from homology"/>
<keyword evidence="3 5" id="KW-0227">DNA damage</keyword>
<sequence length="668" mass="71161">MPAIKPLPPLVVNQIAAGEVVERPASVVKELLENAIDSGATRIDVLLEKGGVERVRVVDNGTGIDADDLPLAIANHATSKITAAEQLFEVGTLGFRGEALASIASVSRLTIRSRARGAAEGAELTVCGAAEAVAAPAGCPEGTTVEVDDLFFNTPVRHKFLRSAQTEAGHATEAFTRVALAHPGVHFTLTHNGRLIHELPPCPAAADATLEPRLAGWRQRIATLFSDDLAAALVAVSSRDERPDGTAITLEGFVANPSQSRSHARLQYLLVNGRSIRDRSLQHALGEAYRGLLLSGRKPICFLRLDMPAALIDVNVHPQKQEVRFAEAGALYSQLLGTLRTKFLSTDLRAGAQTDRSAADDAADGGETGALVAWARQGLSQRRLDEAAPAAGEHFRAASSASPTTERPLEAFRPFPGDHTPLTLHRFAGPRPSTGNAASLPNAPLPDRPGTETTLSTSNTAEHASDDNSAPPAGAAATLPGGRAMQLHDRYLIVETALGMEVIDQHALHERVLYEKLRRRALDGPLEKQRLVVPEPVDLSPAEAAAALEHRPLLAKLGMEIEPFGGDTVLVTTLPALLRRATPAETLREIAAQLVAGGAPGARDVFDELLHSMSCKAAVKYGDPLTPAEIDALLAARVDTENHHHCPHGRPTSLVFTRQELDRRFGRT</sequence>
<evidence type="ECO:0000313" key="9">
    <source>
        <dbReference type="EMBL" id="TWT48312.1"/>
    </source>
</evidence>
<evidence type="ECO:0000259" key="8">
    <source>
        <dbReference type="SMART" id="SM01340"/>
    </source>
</evidence>
<dbReference type="InterPro" id="IPR002099">
    <property type="entry name" value="MutL/Mlh/PMS"/>
</dbReference>
<organism evidence="9 10">
    <name type="scientific">Botrimarina hoheduenensis</name>
    <dbReference type="NCBI Taxonomy" id="2528000"/>
    <lineage>
        <taxon>Bacteria</taxon>
        <taxon>Pseudomonadati</taxon>
        <taxon>Planctomycetota</taxon>
        <taxon>Planctomycetia</taxon>
        <taxon>Pirellulales</taxon>
        <taxon>Lacipirellulaceae</taxon>
        <taxon>Botrimarina</taxon>
    </lineage>
</organism>
<dbReference type="GO" id="GO:0032300">
    <property type="term" value="C:mismatch repair complex"/>
    <property type="evidence" value="ECO:0007669"/>
    <property type="project" value="InterPro"/>
</dbReference>
<feature type="compositionally biased region" description="Low complexity" evidence="6">
    <location>
        <begin position="470"/>
        <end position="481"/>
    </location>
</feature>
<dbReference type="InterPro" id="IPR014762">
    <property type="entry name" value="DNA_mismatch_repair_CS"/>
</dbReference>
<comment type="function">
    <text evidence="5">This protein is involved in the repair of mismatches in DNA. It is required for dam-dependent methyl-directed DNA mismatch repair. May act as a 'molecular matchmaker', a protein that promotes the formation of a stable complex between two or more DNA-binding proteins in an ATP-dependent manner without itself being part of a final effector complex.</text>
</comment>
<dbReference type="NCBIfam" id="TIGR00585">
    <property type="entry name" value="mutl"/>
    <property type="match status" value="1"/>
</dbReference>
<dbReference type="Gene3D" id="3.30.565.10">
    <property type="entry name" value="Histidine kinase-like ATPase, C-terminal domain"/>
    <property type="match status" value="1"/>
</dbReference>
<dbReference type="InterPro" id="IPR036890">
    <property type="entry name" value="HATPase_C_sf"/>
</dbReference>
<feature type="domain" description="MutL C-terminal dimerisation" evidence="7">
    <location>
        <begin position="483"/>
        <end position="625"/>
    </location>
</feature>
<dbReference type="Pfam" id="PF01119">
    <property type="entry name" value="DNA_mis_repair"/>
    <property type="match status" value="1"/>
</dbReference>
<gene>
    <name evidence="5 9" type="primary">mutL</name>
    <name evidence="9" type="ORF">Pla111_00750</name>
</gene>
<dbReference type="Pfam" id="PF08676">
    <property type="entry name" value="MutL_C"/>
    <property type="match status" value="1"/>
</dbReference>
<dbReference type="SUPFAM" id="SSF54211">
    <property type="entry name" value="Ribosomal protein S5 domain 2-like"/>
    <property type="match status" value="1"/>
</dbReference>
<dbReference type="InterPro" id="IPR042120">
    <property type="entry name" value="MutL_C_dimsub"/>
</dbReference>
<evidence type="ECO:0000256" key="1">
    <source>
        <dbReference type="ARBA" id="ARBA00006082"/>
    </source>
</evidence>
<evidence type="ECO:0000256" key="5">
    <source>
        <dbReference type="HAMAP-Rule" id="MF_00149"/>
    </source>
</evidence>
<dbReference type="GO" id="GO:0030983">
    <property type="term" value="F:mismatched DNA binding"/>
    <property type="evidence" value="ECO:0007669"/>
    <property type="project" value="InterPro"/>
</dbReference>
<dbReference type="EMBL" id="SJPH01000001">
    <property type="protein sequence ID" value="TWT48312.1"/>
    <property type="molecule type" value="Genomic_DNA"/>
</dbReference>